<dbReference type="STRING" id="1229726.GRFL_0559"/>
<protein>
    <submittedName>
        <fullName evidence="1">Putative TonB-dependent receptor</fullName>
    </submittedName>
</protein>
<dbReference type="EMBL" id="CP016359">
    <property type="protein sequence ID" value="APU67283.1"/>
    <property type="molecule type" value="Genomic_DNA"/>
</dbReference>
<keyword evidence="2" id="KW-1185">Reference proteome</keyword>
<name>A0A1L7I270_9FLAO</name>
<evidence type="ECO:0000313" key="1">
    <source>
        <dbReference type="EMBL" id="APU67283.1"/>
    </source>
</evidence>
<dbReference type="KEGG" id="gfl:GRFL_0559"/>
<dbReference type="OrthoDB" id="603275at2"/>
<proteinExistence type="predicted"/>
<keyword evidence="1" id="KW-0675">Receptor</keyword>
<dbReference type="InterPro" id="IPR008969">
    <property type="entry name" value="CarboxyPept-like_regulatory"/>
</dbReference>
<evidence type="ECO:0000313" key="2">
    <source>
        <dbReference type="Proteomes" id="UP000186230"/>
    </source>
</evidence>
<dbReference type="RefSeq" id="WP_083643179.1">
    <property type="nucleotide sequence ID" value="NZ_AMRU01000003.1"/>
</dbReference>
<organism evidence="1 2">
    <name type="scientific">Christiangramia flava JLT2011</name>
    <dbReference type="NCBI Taxonomy" id="1229726"/>
    <lineage>
        <taxon>Bacteria</taxon>
        <taxon>Pseudomonadati</taxon>
        <taxon>Bacteroidota</taxon>
        <taxon>Flavobacteriia</taxon>
        <taxon>Flavobacteriales</taxon>
        <taxon>Flavobacteriaceae</taxon>
        <taxon>Christiangramia</taxon>
    </lineage>
</organism>
<dbReference type="Pfam" id="PF13715">
    <property type="entry name" value="CarbopepD_reg_2"/>
    <property type="match status" value="1"/>
</dbReference>
<dbReference type="AlphaFoldDB" id="A0A1L7I270"/>
<dbReference type="Proteomes" id="UP000186230">
    <property type="component" value="Chromosome"/>
</dbReference>
<gene>
    <name evidence="1" type="ORF">GRFL_0559</name>
</gene>
<reference evidence="1 2" key="1">
    <citation type="submission" date="2016-07" db="EMBL/GenBank/DDBJ databases">
        <title>Multi-omics approach to identify versatile polysaccharide utilization systems of a marine flavobacterium Gramella flava.</title>
        <authorList>
            <person name="Tang K."/>
        </authorList>
    </citation>
    <scope>NUCLEOTIDE SEQUENCE [LARGE SCALE GENOMIC DNA]</scope>
    <source>
        <strain evidence="1 2">JLT2011</strain>
    </source>
</reference>
<dbReference type="SUPFAM" id="SSF49464">
    <property type="entry name" value="Carboxypeptidase regulatory domain-like"/>
    <property type="match status" value="1"/>
</dbReference>
<dbReference type="SUPFAM" id="SSF56935">
    <property type="entry name" value="Porins"/>
    <property type="match status" value="1"/>
</dbReference>
<accession>A0A1L7I270</accession>
<dbReference type="Gene3D" id="2.60.40.1120">
    <property type="entry name" value="Carboxypeptidase-like, regulatory domain"/>
    <property type="match status" value="1"/>
</dbReference>
<sequence>MMRIFLLFFMISACNYAQEIRITGTSYDKQSKPLETVLVQVRNLQNEVLDYTYTNDSGNFELLFNSDDNPIIIEASSLGYTSQKRELHIEKELVIHDIDFILEEKTEFLKEVLVEGHQKIRISSDTTFIRVSQYTTDNEQTVEDILKRLPGIEVLEDGSIKAHGKPIESLLIEGENLLDDNYKVLSKNLDAKTLEEVQILDNYEENPIFKQLSNSEKVALNLKLKDEYNYVLFGNVSGGYGLKDRYEAAMTLGLLRKKIKFLEFSNFNNIGDKGSRLLQSEQTIIDLSQMFQKIEKKPFTIFSIDQQEEDVFNSRSVFNNSMLHSLGASTKFNEKLTLRGDVNIIADKTSQDYQALTEYFTGNSRSSFFETSTYANKNRIASSEIEFKFSPDAKNYFSNTVSYYSNPHEASNSIILSDQEISQNNEITSETFYNHLEHSYLLSKTSGLYNYLYFGYGNSNEIAQIIYPGLRDLFPVQENSFYQKVGNRFTYYGLQSTLISKYNKWENDLQLQVHNETESANSRLFTETQPNFEGYSNNLEINDSFIGFSNSLKYKLKNDSYLKGSLALKERWFNNKNYLLNNSNFTFRHKLKQYGVIRLSYTYKEELPGLKFLLPAYAITSYQSFNSGSDEITKLKNSIFSLNYSLYNDLKGFSINSSLLHTVIHDGYASNTFANENFIFNSLLPTSKGHTTLANLAFTNYFSTLQLATNSDTNQSFIRSPLFLDQTEELSLKNYSGTYSFSVSSYFDKWLNFSSGVQYRFSKSEVGPNSNEFTTTKVFADFETKLGQSLKVNLNNEFYFQNNEEYFFSNAEILFEPKEKRWSASLTLNNLLDEKEYLIQRISSFKSYQRRINLVPAYALLKLKYRF</sequence>